<accession>F2JK45</accession>
<organism evidence="1 2">
    <name type="scientific">Cellulosilyticum lentocellum (strain ATCC 49066 / DSM 5427 / NCIMB 11756 / RHM5)</name>
    <name type="common">Clostridium lentocellum</name>
    <dbReference type="NCBI Taxonomy" id="642492"/>
    <lineage>
        <taxon>Bacteria</taxon>
        <taxon>Bacillati</taxon>
        <taxon>Bacillota</taxon>
        <taxon>Clostridia</taxon>
        <taxon>Lachnospirales</taxon>
        <taxon>Cellulosilyticaceae</taxon>
        <taxon>Cellulosilyticum</taxon>
    </lineage>
</organism>
<protein>
    <submittedName>
        <fullName evidence="1">Uncharacterized protein</fullName>
    </submittedName>
</protein>
<dbReference type="STRING" id="642492.Clole_2761"/>
<sequence length="84" mass="9906">MKFLGTDYSAKYIRFELDGKEYDIHFRDTFIKGTHDISVWGEKGKTNARIISAYPHLGKRILDMALIARIELEEIIKRQLLHNR</sequence>
<name>F2JK45_CELLD</name>
<evidence type="ECO:0000313" key="1">
    <source>
        <dbReference type="EMBL" id="ADZ84460.1"/>
    </source>
</evidence>
<dbReference type="KEGG" id="cle:Clole_2761"/>
<proteinExistence type="predicted"/>
<dbReference type="AlphaFoldDB" id="F2JK45"/>
<dbReference type="Proteomes" id="UP000008467">
    <property type="component" value="Chromosome"/>
</dbReference>
<reference evidence="1 2" key="1">
    <citation type="journal article" date="2011" name="J. Bacteriol.">
        <title>Complete genome sequence of the cellulose-degrading bacterium Cellulosilyticum lentocellum.</title>
        <authorList>
            <consortium name="US DOE Joint Genome Institute"/>
            <person name="Miller D.A."/>
            <person name="Suen G."/>
            <person name="Bruce D."/>
            <person name="Copeland A."/>
            <person name="Cheng J.F."/>
            <person name="Detter C."/>
            <person name="Goodwin L.A."/>
            <person name="Han C.S."/>
            <person name="Hauser L.J."/>
            <person name="Land M.L."/>
            <person name="Lapidus A."/>
            <person name="Lucas S."/>
            <person name="Meincke L."/>
            <person name="Pitluck S."/>
            <person name="Tapia R."/>
            <person name="Teshima H."/>
            <person name="Woyke T."/>
            <person name="Fox B.G."/>
            <person name="Angert E.R."/>
            <person name="Currie C.R."/>
        </authorList>
    </citation>
    <scope>NUCLEOTIDE SEQUENCE [LARGE SCALE GENOMIC DNA]</scope>
    <source>
        <strain evidence="2">ATCC 49066 / DSM 5427 / NCIMB 11756 / RHM5</strain>
    </source>
</reference>
<evidence type="ECO:0000313" key="2">
    <source>
        <dbReference type="Proteomes" id="UP000008467"/>
    </source>
</evidence>
<dbReference type="HOGENOM" id="CLU_2521548_0_0_9"/>
<gene>
    <name evidence="1" type="ordered locus">Clole_2761</name>
</gene>
<dbReference type="EMBL" id="CP002582">
    <property type="protein sequence ID" value="ADZ84460.1"/>
    <property type="molecule type" value="Genomic_DNA"/>
</dbReference>
<keyword evidence="2" id="KW-1185">Reference proteome</keyword>